<comment type="caution">
    <text evidence="1">The sequence shown here is derived from an EMBL/GenBank/DDBJ whole genome shotgun (WGS) entry which is preliminary data.</text>
</comment>
<reference evidence="1 2" key="1">
    <citation type="submission" date="2020-09" db="EMBL/GenBank/DDBJ databases">
        <title>De no assembly of potato wild relative species, Solanum commersonii.</title>
        <authorList>
            <person name="Cho K."/>
        </authorList>
    </citation>
    <scope>NUCLEOTIDE SEQUENCE [LARGE SCALE GENOMIC DNA]</scope>
    <source>
        <strain evidence="1">LZ3.2</strain>
        <tissue evidence="1">Leaf</tissue>
    </source>
</reference>
<accession>A0A9J5YV12</accession>
<dbReference type="Proteomes" id="UP000824120">
    <property type="component" value="Chromosome 6"/>
</dbReference>
<evidence type="ECO:0000313" key="2">
    <source>
        <dbReference type="Proteomes" id="UP000824120"/>
    </source>
</evidence>
<dbReference type="EMBL" id="JACXVP010000006">
    <property type="protein sequence ID" value="KAG5602884.1"/>
    <property type="molecule type" value="Genomic_DNA"/>
</dbReference>
<organism evidence="1 2">
    <name type="scientific">Solanum commersonii</name>
    <name type="common">Commerson's wild potato</name>
    <name type="synonym">Commerson's nightshade</name>
    <dbReference type="NCBI Taxonomy" id="4109"/>
    <lineage>
        <taxon>Eukaryota</taxon>
        <taxon>Viridiplantae</taxon>
        <taxon>Streptophyta</taxon>
        <taxon>Embryophyta</taxon>
        <taxon>Tracheophyta</taxon>
        <taxon>Spermatophyta</taxon>
        <taxon>Magnoliopsida</taxon>
        <taxon>eudicotyledons</taxon>
        <taxon>Gunneridae</taxon>
        <taxon>Pentapetalae</taxon>
        <taxon>asterids</taxon>
        <taxon>lamiids</taxon>
        <taxon>Solanales</taxon>
        <taxon>Solanaceae</taxon>
        <taxon>Solanoideae</taxon>
        <taxon>Solaneae</taxon>
        <taxon>Solanum</taxon>
    </lineage>
</organism>
<name>A0A9J5YV12_SOLCO</name>
<keyword evidence="2" id="KW-1185">Reference proteome</keyword>
<dbReference type="AlphaFoldDB" id="A0A9J5YV12"/>
<protein>
    <submittedName>
        <fullName evidence="1">Uncharacterized protein</fullName>
    </submittedName>
</protein>
<evidence type="ECO:0000313" key="1">
    <source>
        <dbReference type="EMBL" id="KAG5602884.1"/>
    </source>
</evidence>
<proteinExistence type="predicted"/>
<gene>
    <name evidence="1" type="ORF">H5410_034254</name>
</gene>
<sequence length="75" mass="9025">MRRIGRPRANFLKERMRLYDSSTSGTEEHKNCITIDDSFISAVERFFQHYSVKKSHFEMVNKIMHVVLRLHDVVW</sequence>